<organism evidence="2 3">
    <name type="scientific">Asaia krungthepensis NRIC 0535</name>
    <dbReference type="NCBI Taxonomy" id="1307925"/>
    <lineage>
        <taxon>Bacteria</taxon>
        <taxon>Pseudomonadati</taxon>
        <taxon>Pseudomonadota</taxon>
        <taxon>Alphaproteobacteria</taxon>
        <taxon>Acetobacterales</taxon>
        <taxon>Acetobacteraceae</taxon>
        <taxon>Asaia</taxon>
    </lineage>
</organism>
<feature type="compositionally biased region" description="Polar residues" evidence="1">
    <location>
        <begin position="106"/>
        <end position="120"/>
    </location>
</feature>
<gene>
    <name evidence="2" type="ORF">AA0535_1513</name>
</gene>
<accession>A0ABQ0Q2K1</accession>
<reference evidence="2" key="1">
    <citation type="submission" date="2013-04" db="EMBL/GenBank/DDBJ databases">
        <title>The genome sequencing project of 58 acetic acid bacteria.</title>
        <authorList>
            <person name="Okamoto-Kainuma A."/>
            <person name="Ishikawa M."/>
            <person name="Umino S."/>
            <person name="Koizumi Y."/>
            <person name="Shiwa Y."/>
            <person name="Yoshikawa H."/>
            <person name="Matsutani M."/>
            <person name="Matsushita K."/>
        </authorList>
    </citation>
    <scope>NUCLEOTIDE SEQUENCE</scope>
    <source>
        <strain evidence="2">NRIC 0535</strain>
    </source>
</reference>
<evidence type="ECO:0000256" key="1">
    <source>
        <dbReference type="SAM" id="MobiDB-lite"/>
    </source>
</evidence>
<protein>
    <recommendedName>
        <fullName evidence="4">Phage minor structual protein GP20</fullName>
    </recommendedName>
</protein>
<name>A0ABQ0Q2K1_9PROT</name>
<evidence type="ECO:0008006" key="4">
    <source>
        <dbReference type="Google" id="ProtNLM"/>
    </source>
</evidence>
<feature type="region of interest" description="Disordered" evidence="1">
    <location>
        <begin position="101"/>
        <end position="124"/>
    </location>
</feature>
<comment type="caution">
    <text evidence="2">The sequence shown here is derived from an EMBL/GenBank/DDBJ whole genome shotgun (WGS) entry which is preliminary data.</text>
</comment>
<dbReference type="EMBL" id="BAPV01000010">
    <property type="protein sequence ID" value="GBQ88317.1"/>
    <property type="molecule type" value="Genomic_DNA"/>
</dbReference>
<evidence type="ECO:0000313" key="3">
    <source>
        <dbReference type="Proteomes" id="UP001062776"/>
    </source>
</evidence>
<evidence type="ECO:0000313" key="2">
    <source>
        <dbReference type="EMBL" id="GBQ88317.1"/>
    </source>
</evidence>
<dbReference type="InterPro" id="IPR009636">
    <property type="entry name" value="SCAF"/>
</dbReference>
<dbReference type="Proteomes" id="UP001062776">
    <property type="component" value="Unassembled WGS sequence"/>
</dbReference>
<proteinExistence type="predicted"/>
<dbReference type="RefSeq" id="WP_264815346.1">
    <property type="nucleotide sequence ID" value="NZ_BAPV01000010.1"/>
</dbReference>
<dbReference type="Pfam" id="PF06810">
    <property type="entry name" value="Phage_scaffold"/>
    <property type="match status" value="1"/>
</dbReference>
<sequence>MTDEIDALRETVARLTVERDSLVQGHQAEMAEVNKAARQTVLTGALRAEAMRVGAHDPDLILGVVDRSAIGWSDEGIPTGVEAAIAEAKRARRYLFRETAGGKTSAECQTNTPRPASAETQDARRLTDQDYVARKRQFLAGII</sequence>
<keyword evidence="3" id="KW-1185">Reference proteome</keyword>